<dbReference type="InterPro" id="IPR018076">
    <property type="entry name" value="T2SS_GspF_dom"/>
</dbReference>
<dbReference type="InterPro" id="IPR003004">
    <property type="entry name" value="GspF/PilC"/>
</dbReference>
<dbReference type="AlphaFoldDB" id="A0A6I1MPB5"/>
<evidence type="ECO:0000256" key="3">
    <source>
        <dbReference type="ARBA" id="ARBA00022475"/>
    </source>
</evidence>
<evidence type="ECO:0000256" key="1">
    <source>
        <dbReference type="ARBA" id="ARBA00004429"/>
    </source>
</evidence>
<evidence type="ECO:0000313" key="11">
    <source>
        <dbReference type="Proteomes" id="UP000430345"/>
    </source>
</evidence>
<dbReference type="Proteomes" id="UP000430345">
    <property type="component" value="Unassembled WGS sequence"/>
</dbReference>
<comment type="similarity">
    <text evidence="2">Belongs to the GSP F family.</text>
</comment>
<evidence type="ECO:0000256" key="5">
    <source>
        <dbReference type="ARBA" id="ARBA00022692"/>
    </source>
</evidence>
<evidence type="ECO:0000256" key="7">
    <source>
        <dbReference type="ARBA" id="ARBA00023136"/>
    </source>
</evidence>
<evidence type="ECO:0000256" key="4">
    <source>
        <dbReference type="ARBA" id="ARBA00022519"/>
    </source>
</evidence>
<sequence length="195" mass="22877">MFKHDGKRNCFIRRIYIIKRRRRVLIKIQSVDYKSIFFITTTLSTYTKSGIPLIKSLELIKVSIYNSEYKNSLDKIIQNLKNGEILSEAMKKEGNLYPNLLIDMLKIGEESGRLDEVLLKVATHFSRRNDMANNIKKIMIYPIFLIISIVIVSMFYLLYILPSFEQLYKDLEVNSSVIISKIINYIDFINYNDNA</sequence>
<evidence type="ECO:0000259" key="9">
    <source>
        <dbReference type="Pfam" id="PF00482"/>
    </source>
</evidence>
<keyword evidence="11" id="KW-1185">Reference proteome</keyword>
<proteinExistence type="inferred from homology"/>
<evidence type="ECO:0000256" key="6">
    <source>
        <dbReference type="ARBA" id="ARBA00022989"/>
    </source>
</evidence>
<evidence type="ECO:0000313" key="10">
    <source>
        <dbReference type="EMBL" id="MPQ44633.1"/>
    </source>
</evidence>
<evidence type="ECO:0000256" key="8">
    <source>
        <dbReference type="SAM" id="Phobius"/>
    </source>
</evidence>
<keyword evidence="3" id="KW-1003">Cell membrane</keyword>
<dbReference type="GO" id="GO:0005886">
    <property type="term" value="C:plasma membrane"/>
    <property type="evidence" value="ECO:0007669"/>
    <property type="project" value="UniProtKB-SubCell"/>
</dbReference>
<organism evidence="10 11">
    <name type="scientific">Clostridium tarantellae</name>
    <dbReference type="NCBI Taxonomy" id="39493"/>
    <lineage>
        <taxon>Bacteria</taxon>
        <taxon>Bacillati</taxon>
        <taxon>Bacillota</taxon>
        <taxon>Clostridia</taxon>
        <taxon>Eubacteriales</taxon>
        <taxon>Clostridiaceae</taxon>
        <taxon>Clostridium</taxon>
    </lineage>
</organism>
<feature type="transmembrane region" description="Helical" evidence="8">
    <location>
        <begin position="138"/>
        <end position="161"/>
    </location>
</feature>
<comment type="subcellular location">
    <subcellularLocation>
        <location evidence="1">Cell inner membrane</location>
        <topology evidence="1">Multi-pass membrane protein</topology>
    </subcellularLocation>
</comment>
<accession>A0A6I1MPB5</accession>
<keyword evidence="7 8" id="KW-0472">Membrane</keyword>
<comment type="caution">
    <text evidence="10">The sequence shown here is derived from an EMBL/GenBank/DDBJ whole genome shotgun (WGS) entry which is preliminary data.</text>
</comment>
<feature type="domain" description="Type II secretion system protein GspF" evidence="9">
    <location>
        <begin position="40"/>
        <end position="162"/>
    </location>
</feature>
<dbReference type="PANTHER" id="PTHR30012:SF0">
    <property type="entry name" value="TYPE II SECRETION SYSTEM PROTEIN F-RELATED"/>
    <property type="match status" value="1"/>
</dbReference>
<dbReference type="Pfam" id="PF00482">
    <property type="entry name" value="T2SSF"/>
    <property type="match status" value="1"/>
</dbReference>
<dbReference type="FunFam" id="1.20.81.30:FF:000001">
    <property type="entry name" value="Type II secretion system protein F"/>
    <property type="match status" value="1"/>
</dbReference>
<dbReference type="EMBL" id="WHJC01000264">
    <property type="protein sequence ID" value="MPQ44633.1"/>
    <property type="molecule type" value="Genomic_DNA"/>
</dbReference>
<feature type="non-terminal residue" evidence="10">
    <location>
        <position position="195"/>
    </location>
</feature>
<dbReference type="PANTHER" id="PTHR30012">
    <property type="entry name" value="GENERAL SECRETION PATHWAY PROTEIN"/>
    <property type="match status" value="1"/>
</dbReference>
<dbReference type="Gene3D" id="1.20.81.30">
    <property type="entry name" value="Type II secretion system (T2SS), domain F"/>
    <property type="match status" value="1"/>
</dbReference>
<reference evidence="10 11" key="1">
    <citation type="submission" date="2019-10" db="EMBL/GenBank/DDBJ databases">
        <title>The Genome Sequence of Clostridium tarantellae Isolated from Fish Brain.</title>
        <authorList>
            <person name="Bano L."/>
            <person name="Kiel M."/>
            <person name="Sales G."/>
            <person name="Doxey A.C."/>
            <person name="Mansfield M.J."/>
            <person name="Schiavone M."/>
            <person name="Rossetto O."/>
            <person name="Pirazzini M."/>
            <person name="Dobrindt U."/>
            <person name="Montecucco C."/>
        </authorList>
    </citation>
    <scope>NUCLEOTIDE SEQUENCE [LARGE SCALE GENOMIC DNA]</scope>
    <source>
        <strain evidence="10 11">DSM 3997</strain>
    </source>
</reference>
<keyword evidence="6 8" id="KW-1133">Transmembrane helix</keyword>
<keyword evidence="4" id="KW-0997">Cell inner membrane</keyword>
<dbReference type="InterPro" id="IPR042094">
    <property type="entry name" value="T2SS_GspF_sf"/>
</dbReference>
<protein>
    <recommendedName>
        <fullName evidence="9">Type II secretion system protein GspF domain-containing protein</fullName>
    </recommendedName>
</protein>
<name>A0A6I1MPB5_9CLOT</name>
<gene>
    <name evidence="10" type="ORF">GBZ86_12870</name>
</gene>
<keyword evidence="5 8" id="KW-0812">Transmembrane</keyword>
<evidence type="ECO:0000256" key="2">
    <source>
        <dbReference type="ARBA" id="ARBA00005745"/>
    </source>
</evidence>